<organism evidence="1 2">
    <name type="scientific">Mikania micrantha</name>
    <name type="common">bitter vine</name>
    <dbReference type="NCBI Taxonomy" id="192012"/>
    <lineage>
        <taxon>Eukaryota</taxon>
        <taxon>Viridiplantae</taxon>
        <taxon>Streptophyta</taxon>
        <taxon>Embryophyta</taxon>
        <taxon>Tracheophyta</taxon>
        <taxon>Spermatophyta</taxon>
        <taxon>Magnoliopsida</taxon>
        <taxon>eudicotyledons</taxon>
        <taxon>Gunneridae</taxon>
        <taxon>Pentapetalae</taxon>
        <taxon>asterids</taxon>
        <taxon>campanulids</taxon>
        <taxon>Asterales</taxon>
        <taxon>Asteraceae</taxon>
        <taxon>Asteroideae</taxon>
        <taxon>Heliantheae alliance</taxon>
        <taxon>Eupatorieae</taxon>
        <taxon>Mikania</taxon>
    </lineage>
</organism>
<keyword evidence="2" id="KW-1185">Reference proteome</keyword>
<gene>
    <name evidence="1" type="ORF">E3N88_30611</name>
</gene>
<accession>A0A5N6MPD4</accession>
<proteinExistence type="predicted"/>
<dbReference type="Proteomes" id="UP000326396">
    <property type="component" value="Linkage Group LG5"/>
</dbReference>
<evidence type="ECO:0000313" key="2">
    <source>
        <dbReference type="Proteomes" id="UP000326396"/>
    </source>
</evidence>
<comment type="caution">
    <text evidence="1">The sequence shown here is derived from an EMBL/GenBank/DDBJ whole genome shotgun (WGS) entry which is preliminary data.</text>
</comment>
<evidence type="ECO:0000313" key="1">
    <source>
        <dbReference type="EMBL" id="KAD3641387.1"/>
    </source>
</evidence>
<dbReference type="AlphaFoldDB" id="A0A5N6MPD4"/>
<name>A0A5N6MPD4_9ASTR</name>
<dbReference type="EMBL" id="SZYD01000015">
    <property type="protein sequence ID" value="KAD3641387.1"/>
    <property type="molecule type" value="Genomic_DNA"/>
</dbReference>
<sequence length="99" mass="11513">MSVLSELRRDQEKNGLCEQKAKDLCDRKEKICVIHGFDEEEICMAVKQSPWLFGRPRTLENHLKLCLEATKVERRWMPVLCHMFLQTVTGAAQIKLPSK</sequence>
<protein>
    <submittedName>
        <fullName evidence="1">Uncharacterized protein</fullName>
    </submittedName>
</protein>
<reference evidence="1 2" key="1">
    <citation type="submission" date="2019-05" db="EMBL/GenBank/DDBJ databases">
        <title>Mikania micrantha, genome provides insights into the molecular mechanism of rapid growth.</title>
        <authorList>
            <person name="Liu B."/>
        </authorList>
    </citation>
    <scope>NUCLEOTIDE SEQUENCE [LARGE SCALE GENOMIC DNA]</scope>
    <source>
        <strain evidence="1">NLD-2019</strain>
        <tissue evidence="1">Leaf</tissue>
    </source>
</reference>